<evidence type="ECO:0000259" key="1">
    <source>
        <dbReference type="Pfam" id="PF03205"/>
    </source>
</evidence>
<proteinExistence type="predicted"/>
<dbReference type="AlphaFoldDB" id="A0A2M7J9X9"/>
<dbReference type="NCBIfam" id="TIGR00176">
    <property type="entry name" value="mobB"/>
    <property type="match status" value="1"/>
</dbReference>
<dbReference type="Pfam" id="PF03205">
    <property type="entry name" value="MobB"/>
    <property type="match status" value="1"/>
</dbReference>
<dbReference type="GO" id="GO:0006777">
    <property type="term" value="P:Mo-molybdopterin cofactor biosynthetic process"/>
    <property type="evidence" value="ECO:0007669"/>
    <property type="project" value="InterPro"/>
</dbReference>
<feature type="domain" description="Molybdopterin-guanine dinucleotide biosynthesis protein B (MobB)" evidence="1">
    <location>
        <begin position="11"/>
        <end position="148"/>
    </location>
</feature>
<sequence>MGMLSGGLPTVVSIVGRKNSGKTTLIEGIIPELKKKGYRVGTIKHHSHDLELEDIDREGKDTYKHQLCGADAVVLSAPNKLMLFQIAKESQQIDDISRTYLQSMDIILTEGYKLEDKPKIEVFRRQIGGDEGLLCNQKDNNLVAVTSDCNFDLSIPCFGLDAYKDIADFIEQTVIQRVQPSKVSLMVNGKNIPLNGFVRSFMRETILGIIRSLRGVPENPKGIEIRLG</sequence>
<gene>
    <name evidence="2" type="primary">mobB</name>
    <name evidence="2" type="ORF">COZ71_08280</name>
</gene>
<dbReference type="PANTHER" id="PTHR40072:SF1">
    <property type="entry name" value="MOLYBDOPTERIN-GUANINE DINUCLEOTIDE BIOSYNTHESIS ADAPTER PROTEIN"/>
    <property type="match status" value="1"/>
</dbReference>
<dbReference type="CDD" id="cd03116">
    <property type="entry name" value="MobB"/>
    <property type="match status" value="1"/>
</dbReference>
<evidence type="ECO:0000313" key="3">
    <source>
        <dbReference type="Proteomes" id="UP000229297"/>
    </source>
</evidence>
<dbReference type="PANTHER" id="PTHR40072">
    <property type="entry name" value="MOLYBDOPTERIN-GUANINE DINUCLEOTIDE BIOSYNTHESIS ADAPTER PROTEIN-RELATED"/>
    <property type="match status" value="1"/>
</dbReference>
<dbReference type="InterPro" id="IPR052539">
    <property type="entry name" value="MGD_biosynthesis_adapter"/>
</dbReference>
<protein>
    <submittedName>
        <fullName evidence="2">Molybdopterin-guanine dinucleotide biosynthesis protein B</fullName>
    </submittedName>
</protein>
<organism evidence="2 3">
    <name type="scientific">Candidatus Desantisbacteria bacterium CG_4_8_14_3_um_filter_40_12</name>
    <dbReference type="NCBI Taxonomy" id="1974545"/>
    <lineage>
        <taxon>Bacteria</taxon>
        <taxon>Candidatus Desantisiibacteriota</taxon>
    </lineage>
</organism>
<dbReference type="InterPro" id="IPR027417">
    <property type="entry name" value="P-loop_NTPase"/>
</dbReference>
<dbReference type="EMBL" id="PFIC01000227">
    <property type="protein sequence ID" value="PIX16217.1"/>
    <property type="molecule type" value="Genomic_DNA"/>
</dbReference>
<reference evidence="3" key="1">
    <citation type="submission" date="2017-09" db="EMBL/GenBank/DDBJ databases">
        <title>Depth-based differentiation of microbial function through sediment-hosted aquifers and enrichment of novel symbionts in the deep terrestrial subsurface.</title>
        <authorList>
            <person name="Probst A.J."/>
            <person name="Ladd B."/>
            <person name="Jarett J.K."/>
            <person name="Geller-Mcgrath D.E."/>
            <person name="Sieber C.M.K."/>
            <person name="Emerson J.B."/>
            <person name="Anantharaman K."/>
            <person name="Thomas B.C."/>
            <person name="Malmstrom R."/>
            <person name="Stieglmeier M."/>
            <person name="Klingl A."/>
            <person name="Woyke T."/>
            <person name="Ryan C.M."/>
            <person name="Banfield J.F."/>
        </authorList>
    </citation>
    <scope>NUCLEOTIDE SEQUENCE [LARGE SCALE GENOMIC DNA]</scope>
</reference>
<dbReference type="Gene3D" id="3.40.50.300">
    <property type="entry name" value="P-loop containing nucleotide triphosphate hydrolases"/>
    <property type="match status" value="1"/>
</dbReference>
<dbReference type="Proteomes" id="UP000229297">
    <property type="component" value="Unassembled WGS sequence"/>
</dbReference>
<dbReference type="InterPro" id="IPR004435">
    <property type="entry name" value="MobB_dom"/>
</dbReference>
<name>A0A2M7J9X9_9BACT</name>
<dbReference type="SUPFAM" id="SSF52540">
    <property type="entry name" value="P-loop containing nucleoside triphosphate hydrolases"/>
    <property type="match status" value="1"/>
</dbReference>
<comment type="caution">
    <text evidence="2">The sequence shown here is derived from an EMBL/GenBank/DDBJ whole genome shotgun (WGS) entry which is preliminary data.</text>
</comment>
<evidence type="ECO:0000313" key="2">
    <source>
        <dbReference type="EMBL" id="PIX16217.1"/>
    </source>
</evidence>
<dbReference type="GO" id="GO:0005525">
    <property type="term" value="F:GTP binding"/>
    <property type="evidence" value="ECO:0007669"/>
    <property type="project" value="InterPro"/>
</dbReference>
<accession>A0A2M7J9X9</accession>